<dbReference type="SMART" id="SM00225">
    <property type="entry name" value="BTB"/>
    <property type="match status" value="1"/>
</dbReference>
<dbReference type="PANTHER" id="PTHR26379">
    <property type="entry name" value="BTB/POZ AND MATH DOMAIN-CONTAINING PROTEIN 1"/>
    <property type="match status" value="1"/>
</dbReference>
<dbReference type="InterPro" id="IPR011333">
    <property type="entry name" value="SKP1/BTB/POZ_sf"/>
</dbReference>
<dbReference type="Pfam" id="PF00651">
    <property type="entry name" value="BTB"/>
    <property type="match status" value="1"/>
</dbReference>
<dbReference type="PANTHER" id="PTHR26379:SF522">
    <property type="entry name" value="(BREAD WHEAT) HYPOTHETICAL PROTEIN"/>
    <property type="match status" value="1"/>
</dbReference>
<dbReference type="PROSITE" id="PS50097">
    <property type="entry name" value="BTB"/>
    <property type="match status" value="1"/>
</dbReference>
<dbReference type="Gene3D" id="2.60.210.10">
    <property type="entry name" value="Apoptosis, Tumor Necrosis Factor Receptor Associated Protein 2, Chain A"/>
    <property type="match status" value="1"/>
</dbReference>
<evidence type="ECO:0000256" key="2">
    <source>
        <dbReference type="ARBA" id="ARBA00010846"/>
    </source>
</evidence>
<dbReference type="CDD" id="cd00121">
    <property type="entry name" value="MATH"/>
    <property type="match status" value="1"/>
</dbReference>
<reference evidence="5" key="2">
    <citation type="submission" date="2020-03" db="EMBL/GenBank/DDBJ databases">
        <title>The second near-complete assembly of the hexaploid bread wheat (Triticum aestivum) genome.</title>
        <authorList>
            <person name="Zimin A.V."/>
            <person name="Puiu D."/>
            <person name="Shumante A."/>
            <person name="Alonge M."/>
            <person name="Salzberg S.L."/>
        </authorList>
    </citation>
    <scope>NUCLEOTIDE SEQUENCE</scope>
    <source>
        <tissue evidence="5">Leaf</tissue>
    </source>
</reference>
<dbReference type="Pfam" id="PF22486">
    <property type="entry name" value="MATH_2"/>
    <property type="match status" value="1"/>
</dbReference>
<dbReference type="InterPro" id="IPR000210">
    <property type="entry name" value="BTB/POZ_dom"/>
</dbReference>
<comment type="pathway">
    <text evidence="1">Protein modification; protein ubiquitination.</text>
</comment>
<dbReference type="InterPro" id="IPR045005">
    <property type="entry name" value="BPM1-6"/>
</dbReference>
<dbReference type="STRING" id="4565.A0A077S5D4"/>
<dbReference type="InterPro" id="IPR002083">
    <property type="entry name" value="MATH/TRAF_dom"/>
</dbReference>
<dbReference type="Proteomes" id="UP000815260">
    <property type="component" value="Chromosome 3B"/>
</dbReference>
<dbReference type="EMBL" id="CM022218">
    <property type="protein sequence ID" value="KAF7031837.1"/>
    <property type="molecule type" value="Genomic_DNA"/>
</dbReference>
<dbReference type="InterPro" id="IPR056423">
    <property type="entry name" value="BACK_BPM_SPOP"/>
</dbReference>
<dbReference type="Gene3D" id="1.25.40.420">
    <property type="match status" value="1"/>
</dbReference>
<name>A0A3B6FT13_WHEAT</name>
<dbReference type="SUPFAM" id="SSF49599">
    <property type="entry name" value="TRAF domain-like"/>
    <property type="match status" value="1"/>
</dbReference>
<dbReference type="Gene3D" id="3.30.710.10">
    <property type="entry name" value="Potassium Channel Kv1.1, Chain A"/>
    <property type="match status" value="1"/>
</dbReference>
<evidence type="ECO:0000256" key="1">
    <source>
        <dbReference type="ARBA" id="ARBA00004906"/>
    </source>
</evidence>
<comment type="similarity">
    <text evidence="2">Belongs to the Tdpoz family.</text>
</comment>
<evidence type="ECO:0008006" key="6">
    <source>
        <dbReference type="Google" id="ProtNLM"/>
    </source>
</evidence>
<dbReference type="InterPro" id="IPR008974">
    <property type="entry name" value="TRAF-like"/>
</dbReference>
<evidence type="ECO:0000313" key="5">
    <source>
        <dbReference type="EMBL" id="KAF7031837.1"/>
    </source>
</evidence>
<organism evidence="5">
    <name type="scientific">Triticum aestivum</name>
    <name type="common">Wheat</name>
    <dbReference type="NCBI Taxonomy" id="4565"/>
    <lineage>
        <taxon>Eukaryota</taxon>
        <taxon>Viridiplantae</taxon>
        <taxon>Streptophyta</taxon>
        <taxon>Embryophyta</taxon>
        <taxon>Tracheophyta</taxon>
        <taxon>Spermatophyta</taxon>
        <taxon>Magnoliopsida</taxon>
        <taxon>Liliopsida</taxon>
        <taxon>Poales</taxon>
        <taxon>Poaceae</taxon>
        <taxon>BOP clade</taxon>
        <taxon>Pooideae</taxon>
        <taxon>Triticodae</taxon>
        <taxon>Triticeae</taxon>
        <taxon>Triticinae</taxon>
        <taxon>Triticum</taxon>
    </lineage>
</organism>
<evidence type="ECO:0000259" key="4">
    <source>
        <dbReference type="PROSITE" id="PS50144"/>
    </source>
</evidence>
<evidence type="ECO:0000259" key="3">
    <source>
        <dbReference type="PROSITE" id="PS50097"/>
    </source>
</evidence>
<protein>
    <recommendedName>
        <fullName evidence="6">BTB domain-containing protein</fullName>
    </recommendedName>
</protein>
<dbReference type="SUPFAM" id="SSF54695">
    <property type="entry name" value="POZ domain"/>
    <property type="match status" value="1"/>
</dbReference>
<gene>
    <name evidence="5" type="ORF">CFC21_043099</name>
</gene>
<sequence>MSFTGVSIVGQGQATGHAINVAAASGYHLLVVNAYSHTKATASAGTVILSLPFMVGGHCWRIFYCPKGAPSDCAEDSVSLILFLVDKNVTENLKVQVGFSFLDQHEKQDSAYIRAKEPCNFSSGNPCWVYKNFVKRDALEKSKHLNDDCFTIRCDLAVVPPPTIQELISNLLMSKEGTDVTFNVGGETLTAHRSVLVARSSVFKAELFGPMKVGAVASVIQIEDMEAKVFRALLSFIYTGSLPEMEVDMLQEREAQEALWLQHLIAAADRYNLQRLKVLCEEKLCKLIDVSTVKTIFILAERHNCGGLKDVCLEFLKTPSNLKEITAADVFDDIIRTCPYLLKELIAKLAS</sequence>
<dbReference type="PROSITE" id="PS50144">
    <property type="entry name" value="MATH"/>
    <property type="match status" value="1"/>
</dbReference>
<reference evidence="5" key="1">
    <citation type="journal article" date="2017" name="Gigascience">
        <title>The first near-complete assembly of the hexaploid bread wheat genome, Triticum aestivum.</title>
        <authorList>
            <person name="Zimin A.V."/>
            <person name="Puiu D."/>
            <person name="Hall R."/>
            <person name="Kingan S."/>
            <person name="Clavijo B.J."/>
            <person name="Salzberg S.L."/>
        </authorList>
    </citation>
    <scope>NUCLEOTIDE SEQUENCE</scope>
    <source>
        <tissue evidence="5">Leaf</tissue>
    </source>
</reference>
<dbReference type="Pfam" id="PF24570">
    <property type="entry name" value="BACK_BPM_SPOP"/>
    <property type="match status" value="1"/>
</dbReference>
<feature type="domain" description="MATH" evidence="4">
    <location>
        <begin position="25"/>
        <end position="156"/>
    </location>
</feature>
<accession>A0A3B6FT13</accession>
<proteinExistence type="inferred from homology"/>
<feature type="domain" description="BTB" evidence="3">
    <location>
        <begin position="178"/>
        <end position="246"/>
    </location>
</feature>
<comment type="caution">
    <text evidence="5">The sequence shown here is derived from an EMBL/GenBank/DDBJ whole genome shotgun (WGS) entry which is preliminary data.</text>
</comment>